<evidence type="ECO:0000259" key="4">
    <source>
        <dbReference type="PROSITE" id="PS50006"/>
    </source>
</evidence>
<reference evidence="5 6" key="1">
    <citation type="submission" date="2018-07" db="EMBL/GenBank/DDBJ databases">
        <title>Corallincola holothuriorum sp. nov., a new facultative anaerobe isolated from sea cucumber Apostichopus japonicus.</title>
        <authorList>
            <person name="Xia H."/>
        </authorList>
    </citation>
    <scope>NUCLEOTIDE SEQUENCE [LARGE SCALE GENOMIC DNA]</scope>
    <source>
        <strain evidence="5 6">C4</strain>
    </source>
</reference>
<comment type="caution">
    <text evidence="5">The sequence shown here is derived from an EMBL/GenBank/DDBJ whole genome shotgun (WGS) entry which is preliminary data.</text>
</comment>
<protein>
    <submittedName>
        <fullName evidence="5">FHA domain-containing protein</fullName>
    </submittedName>
</protein>
<feature type="coiled-coil region" evidence="1">
    <location>
        <begin position="372"/>
        <end position="406"/>
    </location>
</feature>
<dbReference type="RefSeq" id="WP_114337519.1">
    <property type="nucleotide sequence ID" value="NZ_QPID01000003.1"/>
</dbReference>
<keyword evidence="6" id="KW-1185">Reference proteome</keyword>
<gene>
    <name evidence="5" type="ORF">DU002_06255</name>
</gene>
<evidence type="ECO:0000313" key="6">
    <source>
        <dbReference type="Proteomes" id="UP000252558"/>
    </source>
</evidence>
<dbReference type="SUPFAM" id="SSF49879">
    <property type="entry name" value="SMAD/FHA domain"/>
    <property type="match status" value="1"/>
</dbReference>
<dbReference type="Gene3D" id="2.40.10.120">
    <property type="match status" value="1"/>
</dbReference>
<keyword evidence="2" id="KW-0812">Transmembrane</keyword>
<dbReference type="OrthoDB" id="151099at2"/>
<evidence type="ECO:0000313" key="5">
    <source>
        <dbReference type="EMBL" id="RCU50924.1"/>
    </source>
</evidence>
<evidence type="ECO:0000256" key="2">
    <source>
        <dbReference type="SAM" id="Phobius"/>
    </source>
</evidence>
<keyword evidence="1" id="KW-0175">Coiled coil</keyword>
<dbReference type="EMBL" id="QPID01000003">
    <property type="protein sequence ID" value="RCU50924.1"/>
    <property type="molecule type" value="Genomic_DNA"/>
</dbReference>
<dbReference type="Gene3D" id="2.60.200.20">
    <property type="match status" value="1"/>
</dbReference>
<feature type="domain" description="FHA" evidence="4">
    <location>
        <begin position="440"/>
        <end position="490"/>
    </location>
</feature>
<dbReference type="CDD" id="cd00060">
    <property type="entry name" value="FHA"/>
    <property type="match status" value="1"/>
</dbReference>
<keyword evidence="2" id="KW-1133">Transmembrane helix</keyword>
<dbReference type="InterPro" id="IPR000253">
    <property type="entry name" value="FHA_dom"/>
</dbReference>
<evidence type="ECO:0000256" key="1">
    <source>
        <dbReference type="SAM" id="Coils"/>
    </source>
</evidence>
<dbReference type="SUPFAM" id="SSF50494">
    <property type="entry name" value="Trypsin-like serine proteases"/>
    <property type="match status" value="1"/>
</dbReference>
<feature type="signal peptide" evidence="3">
    <location>
        <begin position="1"/>
        <end position="20"/>
    </location>
</feature>
<dbReference type="Pfam" id="PF00498">
    <property type="entry name" value="FHA"/>
    <property type="match status" value="1"/>
</dbReference>
<dbReference type="SMART" id="SM00240">
    <property type="entry name" value="FHA"/>
    <property type="match status" value="1"/>
</dbReference>
<dbReference type="Pfam" id="PF13365">
    <property type="entry name" value="Trypsin_2"/>
    <property type="match status" value="1"/>
</dbReference>
<feature type="coiled-coil region" evidence="1">
    <location>
        <begin position="248"/>
        <end position="342"/>
    </location>
</feature>
<dbReference type="PROSITE" id="PS50006">
    <property type="entry name" value="FHA_DOMAIN"/>
    <property type="match status" value="1"/>
</dbReference>
<keyword evidence="3" id="KW-0732">Signal</keyword>
<evidence type="ECO:0000256" key="3">
    <source>
        <dbReference type="SAM" id="SignalP"/>
    </source>
</evidence>
<organism evidence="5 6">
    <name type="scientific">Corallincola holothuriorum</name>
    <dbReference type="NCBI Taxonomy" id="2282215"/>
    <lineage>
        <taxon>Bacteria</taxon>
        <taxon>Pseudomonadati</taxon>
        <taxon>Pseudomonadota</taxon>
        <taxon>Gammaproteobacteria</taxon>
        <taxon>Alteromonadales</taxon>
        <taxon>Psychromonadaceae</taxon>
        <taxon>Corallincola</taxon>
    </lineage>
</organism>
<accession>A0A368NMP2</accession>
<feature type="chain" id="PRO_5016760143" evidence="3">
    <location>
        <begin position="21"/>
        <end position="516"/>
    </location>
</feature>
<dbReference type="PANTHER" id="PTHR23308">
    <property type="entry name" value="NUCLEAR INHIBITOR OF PROTEIN PHOSPHATASE-1"/>
    <property type="match status" value="1"/>
</dbReference>
<dbReference type="InterPro" id="IPR050923">
    <property type="entry name" value="Cell_Proc_Reg/RNA_Proc"/>
</dbReference>
<sequence length="516" mass="55171">MMKRLLTAMFISLLSTAAWSADIPHQGLLDSSLKLKVYLYDEPRAEATAVVLATGYVVTSSDALEKGQRFAVVDSSGAELAAVRVNQDDKLALTLLKVEGLDAPALVVARQQSEQGRAVGALSLSSDKREQPTSFHFGIGSITELVSDKDSGQRYISHNVKLTDYSHGGALINNCGELIGINVPDPDASIFTSKEGIGFSVPLAQVQTMSKAYATTTVAKEICLSAAEQARLAAEALADTESKLAETEKSLGAELDALETERNDLQKQREAEAKKAAEAKKLLAQLEEKQKQLKDATAEEKAALGAEIDAQKAVVAETAERAAQLEVQLTEQQAALDAAIAKQAEQQLWLIYGGIVAGVIVLALIIMLQLRKRKSNQLVQQQQMTAEELQQAQQNLAAKAAHEQALASVPDLLLVGLEGEAASFAVRIQGSSLGAAVDGLVIGRSPNSSELVVTHSEVSRQHARLIWVSQQLMLEDLASTNGVSVNGVPLTAHQPHMVHVGDRVQLGTLVFELRKA</sequence>
<dbReference type="InterPro" id="IPR008984">
    <property type="entry name" value="SMAD_FHA_dom_sf"/>
</dbReference>
<dbReference type="InterPro" id="IPR009003">
    <property type="entry name" value="Peptidase_S1_PA"/>
</dbReference>
<dbReference type="AlphaFoldDB" id="A0A368NMP2"/>
<feature type="transmembrane region" description="Helical" evidence="2">
    <location>
        <begin position="349"/>
        <end position="368"/>
    </location>
</feature>
<name>A0A368NMP2_9GAMM</name>
<dbReference type="Proteomes" id="UP000252558">
    <property type="component" value="Unassembled WGS sequence"/>
</dbReference>
<proteinExistence type="predicted"/>
<keyword evidence="2" id="KW-0472">Membrane</keyword>